<evidence type="ECO:0000256" key="2">
    <source>
        <dbReference type="ARBA" id="ARBA00009773"/>
    </source>
</evidence>
<comment type="subcellular location">
    <subcellularLocation>
        <location evidence="1">Membrane</location>
        <topology evidence="1">Multi-pass membrane protein</topology>
    </subcellularLocation>
</comment>
<feature type="transmembrane region" description="Helical" evidence="6">
    <location>
        <begin position="121"/>
        <end position="143"/>
    </location>
</feature>
<feature type="transmembrane region" description="Helical" evidence="6">
    <location>
        <begin position="91"/>
        <end position="109"/>
    </location>
</feature>
<evidence type="ECO:0000256" key="4">
    <source>
        <dbReference type="ARBA" id="ARBA00022989"/>
    </source>
</evidence>
<gene>
    <name evidence="7" type="ORF">FHS99_002541</name>
</gene>
<feature type="transmembrane region" description="Helical" evidence="6">
    <location>
        <begin position="216"/>
        <end position="237"/>
    </location>
</feature>
<name>A0A7W9BUR2_9SPHN</name>
<keyword evidence="8" id="KW-1185">Reference proteome</keyword>
<evidence type="ECO:0000313" key="7">
    <source>
        <dbReference type="EMBL" id="MBB5730043.1"/>
    </source>
</evidence>
<keyword evidence="4 6" id="KW-1133">Transmembrane helix</keyword>
<evidence type="ECO:0000256" key="1">
    <source>
        <dbReference type="ARBA" id="ARBA00004141"/>
    </source>
</evidence>
<dbReference type="PANTHER" id="PTHR21716:SF16">
    <property type="entry name" value="BLL1467 PROTEIN"/>
    <property type="match status" value="1"/>
</dbReference>
<dbReference type="InterPro" id="IPR002549">
    <property type="entry name" value="AI-2E-like"/>
</dbReference>
<evidence type="ECO:0000256" key="3">
    <source>
        <dbReference type="ARBA" id="ARBA00022692"/>
    </source>
</evidence>
<keyword evidence="3 6" id="KW-0812">Transmembrane</keyword>
<dbReference type="PANTHER" id="PTHR21716">
    <property type="entry name" value="TRANSMEMBRANE PROTEIN"/>
    <property type="match status" value="1"/>
</dbReference>
<protein>
    <submittedName>
        <fullName evidence="7">Putative PurR-regulated permease PerM</fullName>
    </submittedName>
</protein>
<evidence type="ECO:0000256" key="6">
    <source>
        <dbReference type="SAM" id="Phobius"/>
    </source>
</evidence>
<evidence type="ECO:0000313" key="8">
    <source>
        <dbReference type="Proteomes" id="UP000546701"/>
    </source>
</evidence>
<comment type="similarity">
    <text evidence="2">Belongs to the autoinducer-2 exporter (AI-2E) (TC 2.A.86) family.</text>
</comment>
<accession>A0A7W9BUR2</accession>
<reference evidence="7 8" key="1">
    <citation type="submission" date="2020-08" db="EMBL/GenBank/DDBJ databases">
        <title>Genomic Encyclopedia of Type Strains, Phase IV (KMG-IV): sequencing the most valuable type-strain genomes for metagenomic binning, comparative biology and taxonomic classification.</title>
        <authorList>
            <person name="Goeker M."/>
        </authorList>
    </citation>
    <scope>NUCLEOTIDE SEQUENCE [LARGE SCALE GENOMIC DNA]</scope>
    <source>
        <strain evidence="7 8">DSM 103336</strain>
    </source>
</reference>
<feature type="transmembrane region" description="Helical" evidence="6">
    <location>
        <begin position="296"/>
        <end position="319"/>
    </location>
</feature>
<sequence>MDANDGHGPDGDAQPVSLAGDSVVAGSAPAVPPLPDVVPVTDGDDTPMSDAAVDFVAEAFRRDRLLAALTLIAGAGFVLAVPFALMAGAEFFLPITGALVIAIALVPSLEWLERRGVPSAAAALTCVLMFLIVANVAIASIVVPATGWFSLLPDRIGRIRQNLKPVIELYASLDKFIAQTMKLVQRTPTTGGSRTVVAQSPPNSLLDLLTSSAPHALIQMFFAILVIFFFLSGWTNLRRRTISNRGSFSSAMATARVIQDMVNATSAYLGTITIINVTLGAAVAIGLSIISMPTPLMWGGLVALLNYIPYLGPILAALLLAVGGLMTFSDAWYALLPAAIFVGMHVVEANAITPMLVGRKLTINPLLILVALSFWGWVWGTVGALLAVPLLIILKTILDAAGKPDIAGFLFEEGTLTGTAPE</sequence>
<feature type="transmembrane region" description="Helical" evidence="6">
    <location>
        <begin position="367"/>
        <end position="394"/>
    </location>
</feature>
<dbReference type="Proteomes" id="UP000546701">
    <property type="component" value="Unassembled WGS sequence"/>
</dbReference>
<keyword evidence="5 6" id="KW-0472">Membrane</keyword>
<organism evidence="7 8">
    <name type="scientific">Sphingomonas prati</name>
    <dbReference type="NCBI Taxonomy" id="1843237"/>
    <lineage>
        <taxon>Bacteria</taxon>
        <taxon>Pseudomonadati</taxon>
        <taxon>Pseudomonadota</taxon>
        <taxon>Alphaproteobacteria</taxon>
        <taxon>Sphingomonadales</taxon>
        <taxon>Sphingomonadaceae</taxon>
        <taxon>Sphingomonas</taxon>
    </lineage>
</organism>
<dbReference type="GO" id="GO:0055085">
    <property type="term" value="P:transmembrane transport"/>
    <property type="evidence" value="ECO:0007669"/>
    <property type="project" value="TreeGrafter"/>
</dbReference>
<dbReference type="GO" id="GO:0016020">
    <property type="term" value="C:membrane"/>
    <property type="evidence" value="ECO:0007669"/>
    <property type="project" value="UniProtKB-SubCell"/>
</dbReference>
<feature type="transmembrane region" description="Helical" evidence="6">
    <location>
        <begin position="65"/>
        <end position="85"/>
    </location>
</feature>
<feature type="transmembrane region" description="Helical" evidence="6">
    <location>
        <begin position="266"/>
        <end position="290"/>
    </location>
</feature>
<dbReference type="EMBL" id="JACIJR010000006">
    <property type="protein sequence ID" value="MBB5730043.1"/>
    <property type="molecule type" value="Genomic_DNA"/>
</dbReference>
<proteinExistence type="inferred from homology"/>
<dbReference type="AlphaFoldDB" id="A0A7W9BUR2"/>
<comment type="caution">
    <text evidence="7">The sequence shown here is derived from an EMBL/GenBank/DDBJ whole genome shotgun (WGS) entry which is preliminary data.</text>
</comment>
<feature type="transmembrane region" description="Helical" evidence="6">
    <location>
        <begin position="331"/>
        <end position="347"/>
    </location>
</feature>
<dbReference type="Pfam" id="PF01594">
    <property type="entry name" value="AI-2E_transport"/>
    <property type="match status" value="1"/>
</dbReference>
<evidence type="ECO:0000256" key="5">
    <source>
        <dbReference type="ARBA" id="ARBA00023136"/>
    </source>
</evidence>